<keyword evidence="1" id="KW-0472">Membrane</keyword>
<dbReference type="Pfam" id="PF01970">
    <property type="entry name" value="TctA"/>
    <property type="match status" value="1"/>
</dbReference>
<dbReference type="EMBL" id="LGFT01000003">
    <property type="protein sequence ID" value="KUK45451.1"/>
    <property type="molecule type" value="Genomic_DNA"/>
</dbReference>
<reference evidence="5 6" key="2">
    <citation type="journal article" date="2015" name="MBio">
        <title>Genome-Resolved Metagenomic Analysis Reveals Roles for Candidate Phyla and Other Microbial Community Members in Biogeochemical Transformations in Oil Reservoirs.</title>
        <authorList>
            <person name="Hu P."/>
            <person name="Tom L."/>
            <person name="Singh A."/>
            <person name="Thomas B.C."/>
            <person name="Baker B.J."/>
            <person name="Piceno Y.M."/>
            <person name="Andersen G.L."/>
            <person name="Banfield J.F."/>
        </authorList>
    </citation>
    <scope>NUCLEOTIDE SEQUENCE [LARGE SCALE GENOMIC DNA]</scope>
    <source>
        <strain evidence="3">57_489</strain>
    </source>
</reference>
<dbReference type="PATRIC" id="fig|301375.6.peg.1490"/>
<feature type="transmembrane region" description="Helical" evidence="1">
    <location>
        <begin position="132"/>
        <end position="150"/>
    </location>
</feature>
<protein>
    <submittedName>
        <fullName evidence="4">Integral membrane protein (DUF112)</fullName>
    </submittedName>
</protein>
<comment type="caution">
    <text evidence="4">The sequence shown here is derived from an EMBL/GenBank/DDBJ whole genome shotgun (WGS) entry which is preliminary data.</text>
</comment>
<proteinExistence type="predicted"/>
<dbReference type="PANTHER" id="PTHR42204">
    <property type="entry name" value="INTEGRAL MEMBRANE PROTEIN"/>
    <property type="match status" value="1"/>
</dbReference>
<evidence type="ECO:0000313" key="4">
    <source>
        <dbReference type="EMBL" id="KUK97200.1"/>
    </source>
</evidence>
<sequence length="420" mass="44175">MAEILLVISVVCGFLLGICSGLTPGLHTNNFAALMLALSSTFLSLGLDPFDLAAAILAASVAHTFLDIVPSVFIGAPDADTALAVLPGHGMMLEGRGIEAVRLSALGSASSILVALVLIIPLSFLFRSVYDPFMNHIGLILLSIAAVMILTERGRVIEGQGSLVAIKYKLFALVLFLTSGLLGVFAFGHQDLAQSPLALQPEVLLPLLGGLFGASMLLLSLASQAKVPDQRETEFDLQARTIARSAFLGGLAGSVVAWVPGVTPAVATVVTRLGSEGSDKEFLISISGVNTANSLFTLVALLVVGRPRSGAAVAIEELVDLDGRSLLVMVTIILLVSILSYFATLQAGRAAAKVVRDLNYRRLCLFVLLFLTAMTFGFTGPFGLFLFFVSTVVGLVAPFAGIRRTHAMGVLMVPLLAYYL</sequence>
<feature type="domain" description="DUF112" evidence="2">
    <location>
        <begin position="8"/>
        <end position="408"/>
    </location>
</feature>
<organism evidence="4 5">
    <name type="scientific">Methanothrix harundinacea</name>
    <dbReference type="NCBI Taxonomy" id="301375"/>
    <lineage>
        <taxon>Archaea</taxon>
        <taxon>Methanobacteriati</taxon>
        <taxon>Methanobacteriota</taxon>
        <taxon>Stenosarchaea group</taxon>
        <taxon>Methanomicrobia</taxon>
        <taxon>Methanotrichales</taxon>
        <taxon>Methanotrichaceae</taxon>
        <taxon>Methanothrix</taxon>
    </lineage>
</organism>
<name>A0A101ILR5_9EURY</name>
<dbReference type="Proteomes" id="UP000057043">
    <property type="component" value="Unassembled WGS sequence"/>
</dbReference>
<keyword evidence="1" id="KW-1133">Transmembrane helix</keyword>
<dbReference type="InterPro" id="IPR002823">
    <property type="entry name" value="DUF112_TM"/>
</dbReference>
<feature type="transmembrane region" description="Helical" evidence="1">
    <location>
        <begin position="100"/>
        <end position="126"/>
    </location>
</feature>
<feature type="transmembrane region" description="Helical" evidence="1">
    <location>
        <begin position="203"/>
        <end position="222"/>
    </location>
</feature>
<dbReference type="Proteomes" id="UP000053961">
    <property type="component" value="Unassembled WGS sequence"/>
</dbReference>
<gene>
    <name evidence="3" type="ORF">XD72_0229</name>
    <name evidence="4" type="ORF">XE07_0585</name>
</gene>
<evidence type="ECO:0000313" key="3">
    <source>
        <dbReference type="EMBL" id="KUK45451.1"/>
    </source>
</evidence>
<feature type="transmembrane region" description="Helical" evidence="1">
    <location>
        <begin position="282"/>
        <end position="305"/>
    </location>
</feature>
<evidence type="ECO:0000313" key="6">
    <source>
        <dbReference type="Proteomes" id="UP000057043"/>
    </source>
</evidence>
<evidence type="ECO:0000313" key="5">
    <source>
        <dbReference type="Proteomes" id="UP000053961"/>
    </source>
</evidence>
<evidence type="ECO:0000259" key="2">
    <source>
        <dbReference type="Pfam" id="PF01970"/>
    </source>
</evidence>
<feature type="transmembrane region" description="Helical" evidence="1">
    <location>
        <begin position="325"/>
        <end position="348"/>
    </location>
</feature>
<dbReference type="PANTHER" id="PTHR42204:SF1">
    <property type="entry name" value="INTEGRAL MEMBRANE PROTEIN"/>
    <property type="match status" value="1"/>
</dbReference>
<reference evidence="4" key="1">
    <citation type="journal article" date="2015" name="MBio">
        <title>Genome-resolved metagenomic analysis reveals roles for candidate phyla and other microbial community members in biogeochemical transformations in oil reservoirs.</title>
        <authorList>
            <person name="Hu P."/>
            <person name="Tom L."/>
            <person name="Singh A."/>
            <person name="Thomas B.C."/>
            <person name="Baker B.J."/>
            <person name="Piceno Y.M."/>
            <person name="Andersen G.L."/>
            <person name="Banfield J.F."/>
        </authorList>
    </citation>
    <scope>NUCLEOTIDE SEQUENCE [LARGE SCALE GENOMIC DNA]</scope>
    <source>
        <strain evidence="4">56_747</strain>
    </source>
</reference>
<accession>A0A101ILR5</accession>
<dbReference type="AlphaFoldDB" id="A0A101ILR5"/>
<feature type="transmembrane region" description="Helical" evidence="1">
    <location>
        <begin position="170"/>
        <end position="188"/>
    </location>
</feature>
<evidence type="ECO:0000256" key="1">
    <source>
        <dbReference type="SAM" id="Phobius"/>
    </source>
</evidence>
<feature type="transmembrane region" description="Helical" evidence="1">
    <location>
        <begin position="360"/>
        <end position="378"/>
    </location>
</feature>
<keyword evidence="1" id="KW-0812">Transmembrane</keyword>
<dbReference type="EMBL" id="LGHB01000004">
    <property type="protein sequence ID" value="KUK97200.1"/>
    <property type="molecule type" value="Genomic_DNA"/>
</dbReference>